<evidence type="ECO:0000256" key="10">
    <source>
        <dbReference type="HAMAP-Rule" id="MF_01151"/>
    </source>
</evidence>
<dbReference type="PANTHER" id="PTHR21237:SF23">
    <property type="entry name" value="GRPE PROTEIN HOMOLOG, MITOCHONDRIAL"/>
    <property type="match status" value="1"/>
</dbReference>
<evidence type="ECO:0000256" key="7">
    <source>
        <dbReference type="ARBA" id="ARBA00053401"/>
    </source>
</evidence>
<dbReference type="InterPro" id="IPR009012">
    <property type="entry name" value="GrpE_head"/>
</dbReference>
<dbReference type="NCBIfam" id="NF010738">
    <property type="entry name" value="PRK14140.1"/>
    <property type="match status" value="1"/>
</dbReference>
<dbReference type="CDD" id="cd00446">
    <property type="entry name" value="GrpE"/>
    <property type="match status" value="1"/>
</dbReference>
<dbReference type="SUPFAM" id="SSF51064">
    <property type="entry name" value="Head domain of nucleotide exchange factor GrpE"/>
    <property type="match status" value="1"/>
</dbReference>
<keyword evidence="4 10" id="KW-0963">Cytoplasm</keyword>
<dbReference type="SUPFAM" id="SSF58014">
    <property type="entry name" value="Coiled-coil domain of nucleotide exchange factor GrpE"/>
    <property type="match status" value="1"/>
</dbReference>
<dbReference type="GO" id="GO:0000774">
    <property type="term" value="F:adenyl-nucleotide exchange factor activity"/>
    <property type="evidence" value="ECO:0007669"/>
    <property type="project" value="InterPro"/>
</dbReference>
<dbReference type="FunFam" id="2.30.22.10:FF:000001">
    <property type="entry name" value="Protein GrpE"/>
    <property type="match status" value="1"/>
</dbReference>
<dbReference type="AlphaFoldDB" id="A0A6V7RJI8"/>
<comment type="similarity">
    <text evidence="2 10 12">Belongs to the GrpE family.</text>
</comment>
<protein>
    <recommendedName>
        <fullName evidence="8 10">Protein GrpE</fullName>
    </recommendedName>
    <alternativeName>
        <fullName evidence="9 10">HSP-70 cofactor</fullName>
    </alternativeName>
</protein>
<comment type="subunit">
    <text evidence="3 10">Homodimer.</text>
</comment>
<feature type="compositionally biased region" description="Acidic residues" evidence="13">
    <location>
        <begin position="36"/>
        <end position="48"/>
    </location>
</feature>
<evidence type="ECO:0000256" key="8">
    <source>
        <dbReference type="ARBA" id="ARBA00072274"/>
    </source>
</evidence>
<dbReference type="Gene3D" id="3.90.20.20">
    <property type="match status" value="1"/>
</dbReference>
<dbReference type="PANTHER" id="PTHR21237">
    <property type="entry name" value="GRPE PROTEIN"/>
    <property type="match status" value="1"/>
</dbReference>
<dbReference type="GO" id="GO:0042803">
    <property type="term" value="F:protein homodimerization activity"/>
    <property type="evidence" value="ECO:0007669"/>
    <property type="project" value="InterPro"/>
</dbReference>
<feature type="region of interest" description="Disordered" evidence="13">
    <location>
        <begin position="1"/>
        <end position="54"/>
    </location>
</feature>
<evidence type="ECO:0000256" key="13">
    <source>
        <dbReference type="SAM" id="MobiDB-lite"/>
    </source>
</evidence>
<sequence length="198" mass="22897">MSEENKDLTSEEVKETSTTSAEEAVETTEEKNEASNEAEDVVDTEEDPKDEKIKELQQAVEENENKYLKLMAEFENFKRRNRQEMELNNKYKDQKFAEDLLPVIDNLERALAIEGEEESFIALNKGVDMVYRNLLESLENHDIKVIDALDQEFDPNFHQAVMTEEVEGKASGLVIEEFQKGYILKDRVIRPSMVKVSE</sequence>
<keyword evidence="6 10" id="KW-0143">Chaperone</keyword>
<dbReference type="PRINTS" id="PR00773">
    <property type="entry name" value="GRPEPROTEIN"/>
</dbReference>
<gene>
    <name evidence="10 14" type="primary">grpE</name>
    <name evidence="14" type="ORF">JEODO184_01346</name>
</gene>
<evidence type="ECO:0000313" key="14">
    <source>
        <dbReference type="EMBL" id="CAD2078307.1"/>
    </source>
</evidence>
<evidence type="ECO:0000256" key="9">
    <source>
        <dbReference type="ARBA" id="ARBA00076414"/>
    </source>
</evidence>
<evidence type="ECO:0000256" key="5">
    <source>
        <dbReference type="ARBA" id="ARBA00023016"/>
    </source>
</evidence>
<evidence type="ECO:0000313" key="15">
    <source>
        <dbReference type="Proteomes" id="UP000589351"/>
    </source>
</evidence>
<dbReference type="PROSITE" id="PS01071">
    <property type="entry name" value="GRPE"/>
    <property type="match status" value="1"/>
</dbReference>
<dbReference type="GO" id="GO:0051087">
    <property type="term" value="F:protein-folding chaperone binding"/>
    <property type="evidence" value="ECO:0007669"/>
    <property type="project" value="InterPro"/>
</dbReference>
<dbReference type="GO" id="GO:0051082">
    <property type="term" value="F:unfolded protein binding"/>
    <property type="evidence" value="ECO:0007669"/>
    <property type="project" value="TreeGrafter"/>
</dbReference>
<evidence type="ECO:0000256" key="1">
    <source>
        <dbReference type="ARBA" id="ARBA00004496"/>
    </source>
</evidence>
<proteinExistence type="inferred from homology"/>
<dbReference type="Proteomes" id="UP000589351">
    <property type="component" value="Unassembled WGS sequence"/>
</dbReference>
<dbReference type="RefSeq" id="WP_185125851.1">
    <property type="nucleotide sequence ID" value="NZ_CAJEWD010000008.1"/>
</dbReference>
<evidence type="ECO:0000256" key="6">
    <source>
        <dbReference type="ARBA" id="ARBA00023186"/>
    </source>
</evidence>
<evidence type="ECO:0000256" key="4">
    <source>
        <dbReference type="ARBA" id="ARBA00022490"/>
    </source>
</evidence>
<keyword evidence="5 10" id="KW-0346">Stress response</keyword>
<dbReference type="InterPro" id="IPR000740">
    <property type="entry name" value="GrpE"/>
</dbReference>
<reference evidence="14 15" key="1">
    <citation type="submission" date="2020-07" db="EMBL/GenBank/DDBJ databases">
        <authorList>
            <person name="Criscuolo A."/>
        </authorList>
    </citation>
    <scope>NUCLEOTIDE SEQUENCE [LARGE SCALE GENOMIC DNA]</scope>
    <source>
        <strain evidence="14">CIP111649</strain>
    </source>
</reference>
<accession>A0A6V7RJI8</accession>
<feature type="compositionally biased region" description="Basic and acidic residues" evidence="13">
    <location>
        <begin position="1"/>
        <end position="15"/>
    </location>
</feature>
<dbReference type="GO" id="GO:0006457">
    <property type="term" value="P:protein folding"/>
    <property type="evidence" value="ECO:0007669"/>
    <property type="project" value="InterPro"/>
</dbReference>
<dbReference type="GO" id="GO:0005737">
    <property type="term" value="C:cytoplasm"/>
    <property type="evidence" value="ECO:0007669"/>
    <property type="project" value="UniProtKB-SubCell"/>
</dbReference>
<name>A0A6V7RJI8_9STAP</name>
<dbReference type="Pfam" id="PF01025">
    <property type="entry name" value="GrpE"/>
    <property type="match status" value="1"/>
</dbReference>
<comment type="caution">
    <text evidence="14">The sequence shown here is derived from an EMBL/GenBank/DDBJ whole genome shotgun (WGS) entry which is preliminary data.</text>
</comment>
<evidence type="ECO:0000256" key="11">
    <source>
        <dbReference type="RuleBase" id="RU000639"/>
    </source>
</evidence>
<evidence type="ECO:0000256" key="2">
    <source>
        <dbReference type="ARBA" id="ARBA00009054"/>
    </source>
</evidence>
<evidence type="ECO:0000256" key="3">
    <source>
        <dbReference type="ARBA" id="ARBA00011738"/>
    </source>
</evidence>
<dbReference type="Gene3D" id="2.30.22.10">
    <property type="entry name" value="Head domain of nucleotide exchange factor GrpE"/>
    <property type="match status" value="1"/>
</dbReference>
<keyword evidence="15" id="KW-1185">Reference proteome</keyword>
<organism evidence="14 15">
    <name type="scientific">Jeotgalicoccus meleagridis</name>
    <dbReference type="NCBI Taxonomy" id="2759181"/>
    <lineage>
        <taxon>Bacteria</taxon>
        <taxon>Bacillati</taxon>
        <taxon>Bacillota</taxon>
        <taxon>Bacilli</taxon>
        <taxon>Bacillales</taxon>
        <taxon>Staphylococcaceae</taxon>
        <taxon>Jeotgalicoccus</taxon>
    </lineage>
</organism>
<evidence type="ECO:0000256" key="12">
    <source>
        <dbReference type="RuleBase" id="RU004478"/>
    </source>
</evidence>
<dbReference type="EMBL" id="CAJEWD010000008">
    <property type="protein sequence ID" value="CAD2078307.1"/>
    <property type="molecule type" value="Genomic_DNA"/>
</dbReference>
<dbReference type="InterPro" id="IPR013805">
    <property type="entry name" value="GrpE_CC"/>
</dbReference>
<dbReference type="HAMAP" id="MF_01151">
    <property type="entry name" value="GrpE"/>
    <property type="match status" value="1"/>
</dbReference>
<comment type="subcellular location">
    <subcellularLocation>
        <location evidence="1 10">Cytoplasm</location>
    </subcellularLocation>
</comment>
<comment type="function">
    <text evidence="7 10 11">Participates actively in the response to hyperosmotic and heat shock by preventing the aggregation of stress-denatured proteins, in association with DnaK and GrpE. It is the nucleotide exchange factor for DnaK and may function as a thermosensor. Unfolded proteins bind initially to DnaJ; upon interaction with the DnaJ-bound protein, DnaK hydrolyzes its bound ATP, resulting in the formation of a stable complex. GrpE releases ADP from DnaK; ATP binding to DnaK triggers the release of the substrate protein, thus completing the reaction cycle. Several rounds of ATP-dependent interactions between DnaJ, DnaK and GrpE are required for fully efficient folding.</text>
</comment>